<organism evidence="3 4">
    <name type="scientific">Gemmata obscuriglobus</name>
    <dbReference type="NCBI Taxonomy" id="114"/>
    <lineage>
        <taxon>Bacteria</taxon>
        <taxon>Pseudomonadati</taxon>
        <taxon>Planctomycetota</taxon>
        <taxon>Planctomycetia</taxon>
        <taxon>Gemmatales</taxon>
        <taxon>Gemmataceae</taxon>
        <taxon>Gemmata</taxon>
    </lineage>
</organism>
<dbReference type="Proteomes" id="UP000245802">
    <property type="component" value="Chromosome"/>
</dbReference>
<feature type="transmembrane region" description="Helical" evidence="2">
    <location>
        <begin position="33"/>
        <end position="52"/>
    </location>
</feature>
<keyword evidence="2" id="KW-1133">Transmembrane helix</keyword>
<dbReference type="AlphaFoldDB" id="A0A2Z3H028"/>
<feature type="transmembrane region" description="Helical" evidence="2">
    <location>
        <begin position="116"/>
        <end position="134"/>
    </location>
</feature>
<dbReference type="RefSeq" id="WP_010037969.1">
    <property type="nucleotide sequence ID" value="NZ_CP025958.1"/>
</dbReference>
<reference evidence="3 4" key="1">
    <citation type="submission" date="2018-01" db="EMBL/GenBank/DDBJ databases">
        <title>G. obscuriglobus.</title>
        <authorList>
            <person name="Franke J."/>
            <person name="Blomberg W."/>
            <person name="Selmecki A."/>
        </authorList>
    </citation>
    <scope>NUCLEOTIDE SEQUENCE [LARGE SCALE GENOMIC DNA]</scope>
    <source>
        <strain evidence="3 4">DSM 5831</strain>
    </source>
</reference>
<feature type="transmembrane region" description="Helical" evidence="2">
    <location>
        <begin position="180"/>
        <end position="201"/>
    </location>
</feature>
<name>A0A2Z3H028_9BACT</name>
<feature type="transmembrane region" description="Helical" evidence="2">
    <location>
        <begin position="141"/>
        <end position="160"/>
    </location>
</feature>
<gene>
    <name evidence="3" type="ORF">C1280_15215</name>
</gene>
<evidence type="ECO:0000313" key="4">
    <source>
        <dbReference type="Proteomes" id="UP000245802"/>
    </source>
</evidence>
<evidence type="ECO:0000256" key="2">
    <source>
        <dbReference type="SAM" id="Phobius"/>
    </source>
</evidence>
<dbReference type="OrthoDB" id="268559at2"/>
<feature type="region of interest" description="Disordered" evidence="1">
    <location>
        <begin position="1"/>
        <end position="20"/>
    </location>
</feature>
<evidence type="ECO:0000256" key="1">
    <source>
        <dbReference type="SAM" id="MobiDB-lite"/>
    </source>
</evidence>
<proteinExistence type="predicted"/>
<dbReference type="KEGG" id="gog:C1280_15215"/>
<protein>
    <submittedName>
        <fullName evidence="3">Uncharacterized protein</fullName>
    </submittedName>
</protein>
<keyword evidence="2" id="KW-0472">Membrane</keyword>
<accession>A0A2Z3H028</accession>
<keyword evidence="4" id="KW-1185">Reference proteome</keyword>
<keyword evidence="2" id="KW-0812">Transmembrane</keyword>
<evidence type="ECO:0000313" key="3">
    <source>
        <dbReference type="EMBL" id="AWM38201.1"/>
    </source>
</evidence>
<sequence>MSSSTNPESSPPVGSLPRPVPKKREIKLISHSMLFYWWPIWLLGFLFAVWTWNEDHRLAIVPPGSKVTIVEGGPQSDTTAYKISVKNPTTQSLEKARDATEKAGAEPSFRTRVSRHAWMGPLFCVVLLLTVVITNVQLRGLWSFLVLLLILVVALLITLIPDGWEKLLSTLNGLHIYINMAGYLFIATVVFILWAVSVFLFDQRTYIIVTPGQIRVCEHVGASIRTFDTTGLSFEKQRDDMFRHWLLGFFSGDLIVRTSGAEKETIRLPNVLWIGWRLEEVQQLLAEKATVAA</sequence>
<dbReference type="EMBL" id="CP025958">
    <property type="protein sequence ID" value="AWM38201.1"/>
    <property type="molecule type" value="Genomic_DNA"/>
</dbReference>